<accession>G8R0H3</accession>
<reference evidence="4 5" key="1">
    <citation type="journal article" date="2012" name="Stand. Genomic Sci.">
        <title>Genome sequence of the orange-pigmented seawater bacterium Owenweeksia hongkongensis type strain (UST20020801(T)).</title>
        <authorList>
            <person name="Riedel T."/>
            <person name="Held B."/>
            <person name="Nolan M."/>
            <person name="Lucas S."/>
            <person name="Lapidus A."/>
            <person name="Tice H."/>
            <person name="Del Rio T.G."/>
            <person name="Cheng J.F."/>
            <person name="Han C."/>
            <person name="Tapia R."/>
            <person name="Goodwin L.A."/>
            <person name="Pitluck S."/>
            <person name="Liolios K."/>
            <person name="Mavromatis K."/>
            <person name="Pagani I."/>
            <person name="Ivanova N."/>
            <person name="Mikhailova N."/>
            <person name="Pati A."/>
            <person name="Chen A."/>
            <person name="Palaniappan K."/>
            <person name="Rohde M."/>
            <person name="Tindall B.J."/>
            <person name="Detter J.C."/>
            <person name="Goker M."/>
            <person name="Woyke T."/>
            <person name="Bristow J."/>
            <person name="Eisen J.A."/>
            <person name="Markowitz V."/>
            <person name="Hugenholtz P."/>
            <person name="Klenk H.P."/>
            <person name="Kyrpides N.C."/>
        </authorList>
    </citation>
    <scope>NUCLEOTIDE SEQUENCE</scope>
    <source>
        <strain evidence="5">DSM 17368 / JCM 12287 / NRRL B-23963</strain>
    </source>
</reference>
<dbReference type="Pfam" id="PF18962">
    <property type="entry name" value="Por_Secre_tail"/>
    <property type="match status" value="1"/>
</dbReference>
<dbReference type="KEGG" id="oho:Oweho_1689"/>
<dbReference type="NCBIfam" id="TIGR04183">
    <property type="entry name" value="Por_Secre_tail"/>
    <property type="match status" value="1"/>
</dbReference>
<dbReference type="SUPFAM" id="SSF49464">
    <property type="entry name" value="Carboxypeptidase regulatory domain-like"/>
    <property type="match status" value="1"/>
</dbReference>
<sequence>MKTLKLLIIGLAVLCLKPGFAQEKAGALIGVVSDLENMETLPFVNVVIKDIKGNIIAGGVSDLDGEFNINPIAPGHYTIEASFAGYETEVFKQVKVKSGEKTKLNILLIEGSYELIECVITCQQPVIDITRTVCWWKSCGNILSTGLSDSEIIPLSFSIFPNPSTGELNLKADSEISEVLITNMNGQSVSEISVDNPNDISANLSHLPAATYIVHFSDGISRKSQLWILQH</sequence>
<organism evidence="4 5">
    <name type="scientific">Owenweeksia hongkongensis (strain DSM 17368 / CIP 108786 / JCM 12287 / NRRL B-23963 / UST20020801)</name>
    <dbReference type="NCBI Taxonomy" id="926562"/>
    <lineage>
        <taxon>Bacteria</taxon>
        <taxon>Pseudomonadati</taxon>
        <taxon>Bacteroidota</taxon>
        <taxon>Flavobacteriia</taxon>
        <taxon>Flavobacteriales</taxon>
        <taxon>Owenweeksiaceae</taxon>
        <taxon>Owenweeksia</taxon>
    </lineage>
</organism>
<feature type="chain" id="PRO_5003515322" description="Secretion system C-terminal sorting domain-containing protein" evidence="2">
    <location>
        <begin position="22"/>
        <end position="231"/>
    </location>
</feature>
<dbReference type="Pfam" id="PF13715">
    <property type="entry name" value="CarbopepD_reg_2"/>
    <property type="match status" value="1"/>
</dbReference>
<evidence type="ECO:0000259" key="3">
    <source>
        <dbReference type="Pfam" id="PF18962"/>
    </source>
</evidence>
<feature type="signal peptide" evidence="2">
    <location>
        <begin position="1"/>
        <end position="21"/>
    </location>
</feature>
<name>G8R0H3_OWEHD</name>
<dbReference type="STRING" id="926562.Oweho_1689"/>
<gene>
    <name evidence="4" type="ordered locus">Oweho_1689</name>
</gene>
<dbReference type="HOGENOM" id="CLU_1198822_0_0_10"/>
<dbReference type="EMBL" id="CP003156">
    <property type="protein sequence ID" value="AEV32677.1"/>
    <property type="molecule type" value="Genomic_DNA"/>
</dbReference>
<dbReference type="RefSeq" id="WP_014202033.1">
    <property type="nucleotide sequence ID" value="NC_016599.1"/>
</dbReference>
<proteinExistence type="predicted"/>
<dbReference type="Proteomes" id="UP000005631">
    <property type="component" value="Chromosome"/>
</dbReference>
<evidence type="ECO:0000313" key="4">
    <source>
        <dbReference type="EMBL" id="AEV32677.1"/>
    </source>
</evidence>
<keyword evidence="1 2" id="KW-0732">Signal</keyword>
<dbReference type="OrthoDB" id="1443962at2"/>
<protein>
    <recommendedName>
        <fullName evidence="3">Secretion system C-terminal sorting domain-containing protein</fullName>
    </recommendedName>
</protein>
<evidence type="ECO:0000313" key="5">
    <source>
        <dbReference type="Proteomes" id="UP000005631"/>
    </source>
</evidence>
<dbReference type="InterPro" id="IPR008969">
    <property type="entry name" value="CarboxyPept-like_regulatory"/>
</dbReference>
<feature type="domain" description="Secretion system C-terminal sorting" evidence="3">
    <location>
        <begin position="159"/>
        <end position="223"/>
    </location>
</feature>
<dbReference type="eggNOG" id="COG4206">
    <property type="taxonomic scope" value="Bacteria"/>
</dbReference>
<dbReference type="Gene3D" id="2.60.40.1120">
    <property type="entry name" value="Carboxypeptidase-like, regulatory domain"/>
    <property type="match status" value="1"/>
</dbReference>
<dbReference type="InterPro" id="IPR026444">
    <property type="entry name" value="Secre_tail"/>
</dbReference>
<keyword evidence="5" id="KW-1185">Reference proteome</keyword>
<evidence type="ECO:0000256" key="2">
    <source>
        <dbReference type="SAM" id="SignalP"/>
    </source>
</evidence>
<evidence type="ECO:0000256" key="1">
    <source>
        <dbReference type="ARBA" id="ARBA00022729"/>
    </source>
</evidence>
<dbReference type="AlphaFoldDB" id="G8R0H3"/>